<dbReference type="GO" id="GO:0015293">
    <property type="term" value="F:symporter activity"/>
    <property type="evidence" value="ECO:0007669"/>
    <property type="project" value="UniProtKB-KW"/>
</dbReference>
<dbReference type="InterPro" id="IPR045262">
    <property type="entry name" value="STP/PLT_plant"/>
</dbReference>
<dbReference type="PANTHER" id="PTHR23500">
    <property type="entry name" value="SOLUTE CARRIER FAMILY 2, FACILITATED GLUCOSE TRANSPORTER"/>
    <property type="match status" value="1"/>
</dbReference>
<evidence type="ECO:0000259" key="11">
    <source>
        <dbReference type="PROSITE" id="PS50850"/>
    </source>
</evidence>
<keyword evidence="7 10" id="KW-1133">Transmembrane helix</keyword>
<dbReference type="InterPro" id="IPR003663">
    <property type="entry name" value="Sugar/inositol_transpt"/>
</dbReference>
<keyword evidence="6" id="KW-0769">Symport</keyword>
<evidence type="ECO:0000256" key="2">
    <source>
        <dbReference type="ARBA" id="ARBA00010992"/>
    </source>
</evidence>
<evidence type="ECO:0000256" key="10">
    <source>
        <dbReference type="SAM" id="Phobius"/>
    </source>
</evidence>
<keyword evidence="8 10" id="KW-0472">Membrane</keyword>
<evidence type="ECO:0000256" key="5">
    <source>
        <dbReference type="ARBA" id="ARBA00022692"/>
    </source>
</evidence>
<dbReference type="InterPro" id="IPR020846">
    <property type="entry name" value="MFS_dom"/>
</dbReference>
<gene>
    <name evidence="12" type="ORF">U9M48_032770</name>
</gene>
<feature type="transmembrane region" description="Helical" evidence="10">
    <location>
        <begin position="114"/>
        <end position="140"/>
    </location>
</feature>
<evidence type="ECO:0000256" key="7">
    <source>
        <dbReference type="ARBA" id="ARBA00022989"/>
    </source>
</evidence>
<feature type="transmembrane region" description="Helical" evidence="10">
    <location>
        <begin position="46"/>
        <end position="65"/>
    </location>
</feature>
<feature type="transmembrane region" description="Helical" evidence="10">
    <location>
        <begin position="200"/>
        <end position="223"/>
    </location>
</feature>
<evidence type="ECO:0000313" key="12">
    <source>
        <dbReference type="EMBL" id="WVZ85912.1"/>
    </source>
</evidence>
<comment type="similarity">
    <text evidence="2 9">Belongs to the major facilitator superfamily. Sugar transporter (TC 2.A.1.1) family.</text>
</comment>
<dbReference type="PROSITE" id="PS50850">
    <property type="entry name" value="MFS"/>
    <property type="match status" value="1"/>
</dbReference>
<evidence type="ECO:0000256" key="1">
    <source>
        <dbReference type="ARBA" id="ARBA00004141"/>
    </source>
</evidence>
<organism evidence="12 13">
    <name type="scientific">Paspalum notatum var. saurae</name>
    <dbReference type="NCBI Taxonomy" id="547442"/>
    <lineage>
        <taxon>Eukaryota</taxon>
        <taxon>Viridiplantae</taxon>
        <taxon>Streptophyta</taxon>
        <taxon>Embryophyta</taxon>
        <taxon>Tracheophyta</taxon>
        <taxon>Spermatophyta</taxon>
        <taxon>Magnoliopsida</taxon>
        <taxon>Liliopsida</taxon>
        <taxon>Poales</taxon>
        <taxon>Poaceae</taxon>
        <taxon>PACMAD clade</taxon>
        <taxon>Panicoideae</taxon>
        <taxon>Andropogonodae</taxon>
        <taxon>Paspaleae</taxon>
        <taxon>Paspalinae</taxon>
        <taxon>Paspalum</taxon>
    </lineage>
</organism>
<evidence type="ECO:0000256" key="3">
    <source>
        <dbReference type="ARBA" id="ARBA00022448"/>
    </source>
</evidence>
<keyword evidence="3 9" id="KW-0813">Transport</keyword>
<feature type="transmembrane region" description="Helical" evidence="10">
    <location>
        <begin position="388"/>
        <end position="414"/>
    </location>
</feature>
<proteinExistence type="inferred from homology"/>
<feature type="transmembrane region" description="Helical" evidence="10">
    <location>
        <begin position="322"/>
        <end position="341"/>
    </location>
</feature>
<evidence type="ECO:0000256" key="9">
    <source>
        <dbReference type="RuleBase" id="RU003346"/>
    </source>
</evidence>
<keyword evidence="13" id="KW-1185">Reference proteome</keyword>
<dbReference type="InterPro" id="IPR005828">
    <property type="entry name" value="MFS_sugar_transport-like"/>
</dbReference>
<dbReference type="PROSITE" id="PS00217">
    <property type="entry name" value="SUGAR_TRANSPORT_2"/>
    <property type="match status" value="1"/>
</dbReference>
<dbReference type="PRINTS" id="PR00171">
    <property type="entry name" value="SUGRTRNSPORT"/>
</dbReference>
<dbReference type="InterPro" id="IPR044778">
    <property type="entry name" value="MFS_STP/MST-like_plant"/>
</dbReference>
<dbReference type="EMBL" id="CP144751">
    <property type="protein sequence ID" value="WVZ85912.1"/>
    <property type="molecule type" value="Genomic_DNA"/>
</dbReference>
<dbReference type="PANTHER" id="PTHR23500:SF44">
    <property type="entry name" value="SUGAR TRANSPORT PROTEIN 5"/>
    <property type="match status" value="1"/>
</dbReference>
<evidence type="ECO:0000313" key="13">
    <source>
        <dbReference type="Proteomes" id="UP001341281"/>
    </source>
</evidence>
<evidence type="ECO:0000256" key="4">
    <source>
        <dbReference type="ARBA" id="ARBA00022597"/>
    </source>
</evidence>
<dbReference type="GO" id="GO:0015145">
    <property type="term" value="F:monosaccharide transmembrane transporter activity"/>
    <property type="evidence" value="ECO:0007669"/>
    <property type="project" value="InterPro"/>
</dbReference>
<dbReference type="CDD" id="cd17361">
    <property type="entry name" value="MFS_STP"/>
    <property type="match status" value="1"/>
</dbReference>
<dbReference type="Proteomes" id="UP001341281">
    <property type="component" value="Chromosome 07"/>
</dbReference>
<dbReference type="Gene3D" id="1.20.1250.20">
    <property type="entry name" value="MFS general substrate transporter like domains"/>
    <property type="match status" value="1"/>
</dbReference>
<keyword evidence="4" id="KW-0762">Sugar transport</keyword>
<keyword evidence="5 10" id="KW-0812">Transmembrane</keyword>
<feature type="transmembrane region" description="Helical" evidence="10">
    <location>
        <begin position="426"/>
        <end position="446"/>
    </location>
</feature>
<accession>A0AAQ3U8N6</accession>
<dbReference type="InterPro" id="IPR005829">
    <property type="entry name" value="Sugar_transporter_CS"/>
</dbReference>
<evidence type="ECO:0000256" key="8">
    <source>
        <dbReference type="ARBA" id="ARBA00023136"/>
    </source>
</evidence>
<dbReference type="AlphaFoldDB" id="A0AAQ3U8N6"/>
<dbReference type="Pfam" id="PF00083">
    <property type="entry name" value="Sugar_tr"/>
    <property type="match status" value="1"/>
</dbReference>
<feature type="domain" description="Major facilitator superfamily (MFS) profile" evidence="11">
    <location>
        <begin position="29"/>
        <end position="480"/>
    </location>
</feature>
<comment type="subcellular location">
    <subcellularLocation>
        <location evidence="1">Membrane</location>
        <topology evidence="1">Multi-pass membrane protein</topology>
    </subcellularLocation>
</comment>
<dbReference type="InterPro" id="IPR036259">
    <property type="entry name" value="MFS_trans_sf"/>
</dbReference>
<dbReference type="GO" id="GO:0016020">
    <property type="term" value="C:membrane"/>
    <property type="evidence" value="ECO:0007669"/>
    <property type="project" value="UniProtKB-SubCell"/>
</dbReference>
<reference evidence="12 13" key="1">
    <citation type="submission" date="2024-02" db="EMBL/GenBank/DDBJ databases">
        <title>High-quality chromosome-scale genome assembly of Pensacola bahiagrass (Paspalum notatum Flugge var. saurae).</title>
        <authorList>
            <person name="Vega J.M."/>
            <person name="Podio M."/>
            <person name="Orjuela J."/>
            <person name="Siena L.A."/>
            <person name="Pessino S.C."/>
            <person name="Combes M.C."/>
            <person name="Mariac C."/>
            <person name="Albertini E."/>
            <person name="Pupilli F."/>
            <person name="Ortiz J.P.A."/>
            <person name="Leblanc O."/>
        </authorList>
    </citation>
    <scope>NUCLEOTIDE SEQUENCE [LARGE SCALE GENOMIC DNA]</scope>
    <source>
        <strain evidence="12">R1</strain>
        <tissue evidence="12">Leaf</tissue>
    </source>
</reference>
<protein>
    <recommendedName>
        <fullName evidence="11">Major facilitator superfamily (MFS) profile domain-containing protein</fullName>
    </recommendedName>
</protein>
<dbReference type="FunFam" id="1.20.1250.20:FF:000002">
    <property type="entry name" value="Sugar transport protein 13"/>
    <property type="match status" value="1"/>
</dbReference>
<feature type="transmembrane region" description="Helical" evidence="10">
    <location>
        <begin position="458"/>
        <end position="477"/>
    </location>
</feature>
<feature type="transmembrane region" description="Helical" evidence="10">
    <location>
        <begin position="22"/>
        <end position="40"/>
    </location>
</feature>
<feature type="transmembrane region" description="Helical" evidence="10">
    <location>
        <begin position="353"/>
        <end position="376"/>
    </location>
</feature>
<feature type="transmembrane region" description="Helical" evidence="10">
    <location>
        <begin position="287"/>
        <end position="310"/>
    </location>
</feature>
<sequence>MAGGAFAVADDGRASVDYGGRVTFSVVVTCLMAASGGLIFGYDIGISGGVTAMESFLSAFFPGVLRRMAAARRDQYCVYDSHILTAFTSSLYLAGLAASLVASRVTRAVGRQAVMLAGGALFFAGAAVNAAAVNIAMLIVGRMLLGFGIGFTNQAAPVYLAETAPPKWRGAFTTGFQLFLSVGNLAANLVNYGTSRVPTWGWRLSLGLAAAPAAVILVGALLVPDTPSSLLVRGRAEEARAALRRVRGGEADVDAELEDVARAVAAARAHEDGAFRRILRREHRHHLAMAVAVPLFQPLTGVIVIAFFAPVLFQMAGFGSDAALMGAVILGAVNLGSTLVSTATVDRYGRRPLYLAGGLVMVVCQVAVAWIMGAQIGRDGESAMARPYSIAVVALTCVFSAAFGWSWGPLAWIIPGEIFPVEIRSAGQGISVAVNLGITFLLTQTYLSTLCALKYATFIYYAAWVAVMTAFVVAFLPETKGVPLEAMGAVWERHWYWRRFVKSKTPAKITDDA</sequence>
<dbReference type="NCBIfam" id="TIGR00879">
    <property type="entry name" value="SP"/>
    <property type="match status" value="1"/>
</dbReference>
<evidence type="ECO:0000256" key="6">
    <source>
        <dbReference type="ARBA" id="ARBA00022847"/>
    </source>
</evidence>
<feature type="transmembrane region" description="Helical" evidence="10">
    <location>
        <begin position="77"/>
        <end position="102"/>
    </location>
</feature>
<dbReference type="SUPFAM" id="SSF103473">
    <property type="entry name" value="MFS general substrate transporter"/>
    <property type="match status" value="1"/>
</dbReference>
<name>A0AAQ3U8N6_PASNO</name>